<feature type="transmembrane region" description="Helical" evidence="8">
    <location>
        <begin position="738"/>
        <end position="756"/>
    </location>
</feature>
<evidence type="ECO:0000256" key="2">
    <source>
        <dbReference type="ARBA" id="ARBA00022692"/>
    </source>
</evidence>
<feature type="transmembrane region" description="Helical" evidence="8">
    <location>
        <begin position="20"/>
        <end position="44"/>
    </location>
</feature>
<feature type="transmembrane region" description="Helical" evidence="8">
    <location>
        <begin position="714"/>
        <end position="732"/>
    </location>
</feature>
<dbReference type="GO" id="GO:0042883">
    <property type="term" value="P:cysteine transport"/>
    <property type="evidence" value="ECO:0007669"/>
    <property type="project" value="InterPro"/>
</dbReference>
<dbReference type="SUPFAM" id="SSF90123">
    <property type="entry name" value="ABC transporter transmembrane region"/>
    <property type="match status" value="2"/>
</dbReference>
<dbReference type="Gene3D" id="1.20.1560.10">
    <property type="entry name" value="ABC transporter type 1, transmembrane domain"/>
    <property type="match status" value="2"/>
</dbReference>
<comment type="subcellular location">
    <subcellularLocation>
        <location evidence="1">Cell membrane</location>
        <topology evidence="1">Multi-pass membrane protein</topology>
    </subcellularLocation>
</comment>
<dbReference type="NCBIfam" id="TIGR02857">
    <property type="entry name" value="CydD"/>
    <property type="match status" value="1"/>
</dbReference>
<dbReference type="InterPro" id="IPR014216">
    <property type="entry name" value="ABC_transptr_CydD"/>
</dbReference>
<feature type="domain" description="ABC transmembrane type-1" evidence="10">
    <location>
        <begin position="596"/>
        <end position="842"/>
    </location>
</feature>
<dbReference type="AlphaFoldDB" id="A0A1B1NCC1"/>
<dbReference type="STRING" id="1758689.SGUI_1645"/>
<dbReference type="PANTHER" id="PTHR24221">
    <property type="entry name" value="ATP-BINDING CASSETTE SUB-FAMILY B"/>
    <property type="match status" value="1"/>
</dbReference>
<dbReference type="Gene3D" id="3.40.50.300">
    <property type="entry name" value="P-loop containing nucleotide triphosphate hydrolases"/>
    <property type="match status" value="2"/>
</dbReference>
<feature type="transmembrane region" description="Helical" evidence="8">
    <location>
        <begin position="56"/>
        <end position="74"/>
    </location>
</feature>
<dbReference type="SMART" id="SM00382">
    <property type="entry name" value="AAA"/>
    <property type="match status" value="2"/>
</dbReference>
<feature type="transmembrane region" description="Helical" evidence="8">
    <location>
        <begin position="626"/>
        <end position="645"/>
    </location>
</feature>
<feature type="domain" description="ABC transmembrane type-1" evidence="10">
    <location>
        <begin position="20"/>
        <end position="297"/>
    </location>
</feature>
<evidence type="ECO:0000256" key="8">
    <source>
        <dbReference type="SAM" id="Phobius"/>
    </source>
</evidence>
<evidence type="ECO:0000313" key="12">
    <source>
        <dbReference type="Proteomes" id="UP000092482"/>
    </source>
</evidence>
<dbReference type="InterPro" id="IPR003593">
    <property type="entry name" value="AAA+_ATPase"/>
</dbReference>
<feature type="transmembrane region" description="Helical" evidence="8">
    <location>
        <begin position="155"/>
        <end position="174"/>
    </location>
</feature>
<evidence type="ECO:0000259" key="10">
    <source>
        <dbReference type="PROSITE" id="PS50929"/>
    </source>
</evidence>
<dbReference type="PROSITE" id="PS50893">
    <property type="entry name" value="ABC_TRANSPORTER_2"/>
    <property type="match status" value="2"/>
</dbReference>
<evidence type="ECO:0000313" key="11">
    <source>
        <dbReference type="EMBL" id="ANS79041.1"/>
    </source>
</evidence>
<dbReference type="InterPro" id="IPR011527">
    <property type="entry name" value="ABC1_TM_dom"/>
</dbReference>
<dbReference type="InterPro" id="IPR036640">
    <property type="entry name" value="ABC1_TM_sf"/>
</dbReference>
<organism evidence="11 12">
    <name type="scientific">Serinicoccus hydrothermalis</name>
    <dbReference type="NCBI Taxonomy" id="1758689"/>
    <lineage>
        <taxon>Bacteria</taxon>
        <taxon>Bacillati</taxon>
        <taxon>Actinomycetota</taxon>
        <taxon>Actinomycetes</taxon>
        <taxon>Micrococcales</taxon>
        <taxon>Ornithinimicrobiaceae</taxon>
        <taxon>Serinicoccus</taxon>
    </lineage>
</organism>
<evidence type="ECO:0000256" key="6">
    <source>
        <dbReference type="ARBA" id="ARBA00023136"/>
    </source>
</evidence>
<feature type="domain" description="ABC transporter" evidence="9">
    <location>
        <begin position="347"/>
        <end position="567"/>
    </location>
</feature>
<feature type="compositionally biased region" description="Polar residues" evidence="7">
    <location>
        <begin position="312"/>
        <end position="336"/>
    </location>
</feature>
<evidence type="ECO:0000256" key="7">
    <source>
        <dbReference type="SAM" id="MobiDB-lite"/>
    </source>
</evidence>
<dbReference type="PANTHER" id="PTHR24221:SF590">
    <property type="entry name" value="COMPONENT LINKED WITH THE ASSEMBLY OF CYTOCHROME' TRANSPORT TRANSMEMBRANE ATP-BINDING PROTEIN ABC TRANSPORTER CYDD-RELATED"/>
    <property type="match status" value="1"/>
</dbReference>
<proteinExistence type="predicted"/>
<dbReference type="PATRIC" id="fig|1758689.4.peg.1703"/>
<feature type="region of interest" description="Disordered" evidence="7">
    <location>
        <begin position="310"/>
        <end position="342"/>
    </location>
</feature>
<keyword evidence="2 8" id="KW-0812">Transmembrane</keyword>
<dbReference type="InterPro" id="IPR027417">
    <property type="entry name" value="P-loop_NTPase"/>
</dbReference>
<evidence type="ECO:0000256" key="1">
    <source>
        <dbReference type="ARBA" id="ARBA00004651"/>
    </source>
</evidence>
<dbReference type="InterPro" id="IPR039421">
    <property type="entry name" value="Type_1_exporter"/>
</dbReference>
<keyword evidence="3" id="KW-0547">Nucleotide-binding</keyword>
<dbReference type="PROSITE" id="PS00211">
    <property type="entry name" value="ABC_TRANSPORTER_1"/>
    <property type="match status" value="2"/>
</dbReference>
<keyword evidence="5 8" id="KW-1133">Transmembrane helix</keyword>
<keyword evidence="12" id="KW-1185">Reference proteome</keyword>
<evidence type="ECO:0000256" key="4">
    <source>
        <dbReference type="ARBA" id="ARBA00022840"/>
    </source>
</evidence>
<feature type="transmembrane region" description="Helical" evidence="8">
    <location>
        <begin position="594"/>
        <end position="620"/>
    </location>
</feature>
<dbReference type="OrthoDB" id="3237158at2"/>
<dbReference type="KEGG" id="serj:SGUI_1645"/>
<dbReference type="GO" id="GO:0005886">
    <property type="term" value="C:plasma membrane"/>
    <property type="evidence" value="ECO:0007669"/>
    <property type="project" value="UniProtKB-SubCell"/>
</dbReference>
<dbReference type="Pfam" id="PF00005">
    <property type="entry name" value="ABC_tran"/>
    <property type="match status" value="2"/>
</dbReference>
<dbReference type="PROSITE" id="PS50929">
    <property type="entry name" value="ABC_TM1F"/>
    <property type="match status" value="2"/>
</dbReference>
<dbReference type="Proteomes" id="UP000092482">
    <property type="component" value="Chromosome"/>
</dbReference>
<feature type="transmembrane region" description="Helical" evidence="8">
    <location>
        <begin position="821"/>
        <end position="843"/>
    </location>
</feature>
<sequence length="1166" mass="120870">MRPVDPALLRSLPATRGPVAALGLVGVASGVVAIAQAVVLALVVGAVARGTGLQAYLVWLVALLVLRGVLAAVGELTARWAGLRVVAVVRAAVLRRWLGRPVEGRPTTEVAITRATEGVAALEPYVARYLPALVTAAVVPALALVTLVVVDPWSALIVVLTLPLLPVFAALIGMHTREQTQRRWGAMELLAGHFLDVMRGLPTLVAYGRARAQVDAVREVGERHRRASVATLRTAFMSTAALELLATISVAMVAVAVGLRLAHGGMDLVVGLTAILLAPEAYWPIRRVGAEFHNAADGAQVLEDLAADGLLSPTSDRTPLPSAPTSDQTPLPSASARTRGVSGREGVRLDAVTYAHPGRAQTLAEVSLATPAPPGLTVLTGPSGAGKTTVLELLAGLRTPASGQVTAPAAHLATQRPLLLPGTVRDNLALAAPDATEKQMQDALDRVGLWAQLADRHGLDTRLGDDGLGLSAGQRARLALARALLSPAPLLLLDEPTANVAADGIPLVHEVLVDLARGRRVVVVTHDPQLAALADDRWSLDGGAGTVLRSRRPGDGSAAPFLHQDDRADAESDAEPDLEPGVVRPIPVPGGRRGLVLACALGGASVGCGVALTATSGWLIVQASTMPVVLTLLVAVVGVRAFGIFRPVFRYAERVVSHDVALADLARRRADLFAALIPLTPARLGRRSRGALLGAMARDLDDVTDEQVRVTVPAWSALIASVLGAAIAGWHLPMAGAVVAAAGLVAAAVAVLGYAAERRAQDDAVRARGRVRERSASLAAELLAVQAVTGRTGGQRLLLDDLAAQEERQRGCEARLTRARAVALTLSWVVVAAAVALVAGIAWSAQAAGTLSAPYAALVALVPVALADTWVGLPEIAGARARARAAARRIEDVLHQEPAVADTGHDEPPAGAPSLELRRVSAAWEPGERAVPDLLALDLCVEPGDRVHLTGPNGAGKSTALAVLARHLDPVSGTYTLSPLPHRDRTPRVFGTEGVSGPEERTQRVSGQEVRELDLEGTRALIALVDDEPHAFAGSVRANLLLAAPGAADADLLDALEAVDLGDWCATLPEGLDTSLTGLSGGERTRLALARAVVSGRPVLLLDEPTAHLDDATAQRALGGVLEHAGADRAVVLVSHGRPPLGRWSTAAVGTGTTRPRDRASTALIG</sequence>
<dbReference type="SUPFAM" id="SSF52540">
    <property type="entry name" value="P-loop containing nucleoside triphosphate hydrolases"/>
    <property type="match status" value="2"/>
</dbReference>
<evidence type="ECO:0000259" key="9">
    <source>
        <dbReference type="PROSITE" id="PS50893"/>
    </source>
</evidence>
<feature type="domain" description="ABC transporter" evidence="9">
    <location>
        <begin position="915"/>
        <end position="1164"/>
    </location>
</feature>
<dbReference type="GO" id="GO:0140359">
    <property type="term" value="F:ABC-type transporter activity"/>
    <property type="evidence" value="ECO:0007669"/>
    <property type="project" value="InterPro"/>
</dbReference>
<feature type="transmembrane region" description="Helical" evidence="8">
    <location>
        <begin position="855"/>
        <end position="873"/>
    </location>
</feature>
<dbReference type="CDD" id="cd18584">
    <property type="entry name" value="ABC_6TM_AarD_CydD"/>
    <property type="match status" value="1"/>
</dbReference>
<reference evidence="11 12" key="1">
    <citation type="submission" date="2016-03" db="EMBL/GenBank/DDBJ databases">
        <title>Shallow-sea hydrothermal system.</title>
        <authorList>
            <person name="Tang K."/>
        </authorList>
    </citation>
    <scope>NUCLEOTIDE SEQUENCE [LARGE SCALE GENOMIC DNA]</scope>
    <source>
        <strain evidence="11 12">JLT9</strain>
    </source>
</reference>
<dbReference type="Pfam" id="PF00664">
    <property type="entry name" value="ABC_membrane"/>
    <property type="match status" value="1"/>
</dbReference>
<feature type="transmembrane region" description="Helical" evidence="8">
    <location>
        <begin position="235"/>
        <end position="259"/>
    </location>
</feature>
<name>A0A1B1NCC1_9MICO</name>
<feature type="transmembrane region" description="Helical" evidence="8">
    <location>
        <begin position="265"/>
        <end position="283"/>
    </location>
</feature>
<accession>A0A1B1NCC1</accession>
<dbReference type="EMBL" id="CP014989">
    <property type="protein sequence ID" value="ANS79041.1"/>
    <property type="molecule type" value="Genomic_DNA"/>
</dbReference>
<gene>
    <name evidence="11" type="ORF">SGUI_1645</name>
</gene>
<feature type="transmembrane region" description="Helical" evidence="8">
    <location>
        <begin position="129"/>
        <end position="149"/>
    </location>
</feature>
<dbReference type="InterPro" id="IPR017871">
    <property type="entry name" value="ABC_transporter-like_CS"/>
</dbReference>
<dbReference type="GO" id="GO:0016887">
    <property type="term" value="F:ATP hydrolysis activity"/>
    <property type="evidence" value="ECO:0007669"/>
    <property type="project" value="InterPro"/>
</dbReference>
<dbReference type="RefSeq" id="WP_066638696.1">
    <property type="nucleotide sequence ID" value="NZ_CP014989.1"/>
</dbReference>
<feature type="region of interest" description="Disordered" evidence="7">
    <location>
        <begin position="975"/>
        <end position="1002"/>
    </location>
</feature>
<keyword evidence="4 11" id="KW-0067">ATP-binding</keyword>
<protein>
    <submittedName>
        <fullName evidence="11">Transport ATP-binding protein CydD</fullName>
    </submittedName>
</protein>
<feature type="region of interest" description="Disordered" evidence="7">
    <location>
        <begin position="548"/>
        <end position="583"/>
    </location>
</feature>
<dbReference type="GO" id="GO:0005524">
    <property type="term" value="F:ATP binding"/>
    <property type="evidence" value="ECO:0007669"/>
    <property type="project" value="UniProtKB-KW"/>
</dbReference>
<keyword evidence="6 8" id="KW-0472">Membrane</keyword>
<evidence type="ECO:0000256" key="5">
    <source>
        <dbReference type="ARBA" id="ARBA00022989"/>
    </source>
</evidence>
<evidence type="ECO:0000256" key="3">
    <source>
        <dbReference type="ARBA" id="ARBA00022741"/>
    </source>
</evidence>
<dbReference type="InterPro" id="IPR003439">
    <property type="entry name" value="ABC_transporter-like_ATP-bd"/>
</dbReference>